<name>A0A6A1VTN0_9ROSI</name>
<organism evidence="1 2">
    <name type="scientific">Morella rubra</name>
    <name type="common">Chinese bayberry</name>
    <dbReference type="NCBI Taxonomy" id="262757"/>
    <lineage>
        <taxon>Eukaryota</taxon>
        <taxon>Viridiplantae</taxon>
        <taxon>Streptophyta</taxon>
        <taxon>Embryophyta</taxon>
        <taxon>Tracheophyta</taxon>
        <taxon>Spermatophyta</taxon>
        <taxon>Magnoliopsida</taxon>
        <taxon>eudicotyledons</taxon>
        <taxon>Gunneridae</taxon>
        <taxon>Pentapetalae</taxon>
        <taxon>rosids</taxon>
        <taxon>fabids</taxon>
        <taxon>Fagales</taxon>
        <taxon>Myricaceae</taxon>
        <taxon>Morella</taxon>
    </lineage>
</organism>
<dbReference type="EMBL" id="RXIC02000022">
    <property type="protein sequence ID" value="KAB1216055.1"/>
    <property type="molecule type" value="Genomic_DNA"/>
</dbReference>
<evidence type="ECO:0000313" key="2">
    <source>
        <dbReference type="Proteomes" id="UP000516437"/>
    </source>
</evidence>
<accession>A0A6A1VTN0</accession>
<gene>
    <name evidence="1" type="ORF">CJ030_MR4G009609</name>
</gene>
<keyword evidence="2" id="KW-1185">Reference proteome</keyword>
<sequence length="172" mass="18635">MSGSVPSGPNPFPIRMGFPYDYLLQKKQQLPPSSPLLQILKKGLPLLESSASYHMTDTTIDEIFCKSNTLKAIHGVICSVDGENIGDTAAAGPGTYLLENALAALFKIYITYQALTSEASGETCTVPITSPCSLQRQLTSQAYGPSQSLQVPKLPYEAWNDFTYGPSHLFTL</sequence>
<comment type="caution">
    <text evidence="1">The sequence shown here is derived from an EMBL/GenBank/DDBJ whole genome shotgun (WGS) entry which is preliminary data.</text>
</comment>
<dbReference type="Proteomes" id="UP000516437">
    <property type="component" value="Chromosome 4"/>
</dbReference>
<protein>
    <submittedName>
        <fullName evidence="1">Uncharacterized protein</fullName>
    </submittedName>
</protein>
<reference evidence="1 2" key="1">
    <citation type="journal article" date="2019" name="Plant Biotechnol. J.">
        <title>The red bayberry genome and genetic basis of sex determination.</title>
        <authorList>
            <person name="Jia H.M."/>
            <person name="Jia H.J."/>
            <person name="Cai Q.L."/>
            <person name="Wang Y."/>
            <person name="Zhao H.B."/>
            <person name="Yang W.F."/>
            <person name="Wang G.Y."/>
            <person name="Li Y.H."/>
            <person name="Zhan D.L."/>
            <person name="Shen Y.T."/>
            <person name="Niu Q.F."/>
            <person name="Chang L."/>
            <person name="Qiu J."/>
            <person name="Zhao L."/>
            <person name="Xie H.B."/>
            <person name="Fu W.Y."/>
            <person name="Jin J."/>
            <person name="Li X.W."/>
            <person name="Jiao Y."/>
            <person name="Zhou C.C."/>
            <person name="Tu T."/>
            <person name="Chai C.Y."/>
            <person name="Gao J.L."/>
            <person name="Fan L.J."/>
            <person name="van de Weg E."/>
            <person name="Wang J.Y."/>
            <person name="Gao Z.S."/>
        </authorList>
    </citation>
    <scope>NUCLEOTIDE SEQUENCE [LARGE SCALE GENOMIC DNA]</scope>
    <source>
        <tissue evidence="1">Leaves</tissue>
    </source>
</reference>
<proteinExistence type="predicted"/>
<dbReference type="AlphaFoldDB" id="A0A6A1VTN0"/>
<evidence type="ECO:0000313" key="1">
    <source>
        <dbReference type="EMBL" id="KAB1216055.1"/>
    </source>
</evidence>